<gene>
    <name evidence="3" type="ORF">C7N83_11790</name>
</gene>
<dbReference type="Pfam" id="PF13827">
    <property type="entry name" value="DUF4189"/>
    <property type="match status" value="1"/>
</dbReference>
<protein>
    <recommendedName>
        <fullName evidence="2">DUF4189 domain-containing protein</fullName>
    </recommendedName>
</protein>
<name>A0A2P7TXT9_9NEIS</name>
<feature type="signal peptide" evidence="1">
    <location>
        <begin position="1"/>
        <end position="20"/>
    </location>
</feature>
<organism evidence="3 4">
    <name type="scientific">Neisseria iguanae</name>
    <dbReference type="NCBI Taxonomy" id="90242"/>
    <lineage>
        <taxon>Bacteria</taxon>
        <taxon>Pseudomonadati</taxon>
        <taxon>Pseudomonadota</taxon>
        <taxon>Betaproteobacteria</taxon>
        <taxon>Neisseriales</taxon>
        <taxon>Neisseriaceae</taxon>
        <taxon>Neisseria</taxon>
    </lineage>
</organism>
<dbReference type="EMBL" id="PXYY01000101">
    <property type="protein sequence ID" value="PSJ79505.1"/>
    <property type="molecule type" value="Genomic_DNA"/>
</dbReference>
<feature type="chain" id="PRO_5015123001" description="DUF4189 domain-containing protein" evidence="1">
    <location>
        <begin position="21"/>
        <end position="161"/>
    </location>
</feature>
<feature type="domain" description="DUF4189" evidence="2">
    <location>
        <begin position="23"/>
        <end position="141"/>
    </location>
</feature>
<dbReference type="AlphaFoldDB" id="A0A2P7TXT9"/>
<proteinExistence type="predicted"/>
<dbReference type="Proteomes" id="UP000241868">
    <property type="component" value="Unassembled WGS sequence"/>
</dbReference>
<keyword evidence="4" id="KW-1185">Reference proteome</keyword>
<evidence type="ECO:0000313" key="4">
    <source>
        <dbReference type="Proteomes" id="UP000241868"/>
    </source>
</evidence>
<dbReference type="RefSeq" id="WP_106742879.1">
    <property type="nucleotide sequence ID" value="NZ_PXYY01000101.1"/>
</dbReference>
<keyword evidence="1" id="KW-0732">Signal</keyword>
<sequence length="161" mass="17379">MKKILSACVLSGLAATAAAADTYGYLAFWQNPSDSSDVLHIKTTRENLNQLDAGNELAEYCRGQDALAGVQKDQATGCQSVMPLQNTCVAVAYPRAQNRMTTENVVVISSPLFKNTRQTAITQCSKKFGTEGQCAIEASYCTSSDYYGGAMKALWSRIKSL</sequence>
<reference evidence="3 4" key="1">
    <citation type="submission" date="2018-03" db="EMBL/GenBank/DDBJ databases">
        <title>Neisseria weixii sp. nov., isolated from the intestinal contents of Tibetan Plateau pika (Ochotona curzoniae) in Yushu, Qinghai Province, China.</title>
        <authorList>
            <person name="Gui Z."/>
        </authorList>
    </citation>
    <scope>NUCLEOTIDE SEQUENCE [LARGE SCALE GENOMIC DNA]</scope>
    <source>
        <strain evidence="3 4">ATCC 51483</strain>
    </source>
</reference>
<accession>A0A2P7TXT9</accession>
<evidence type="ECO:0000313" key="3">
    <source>
        <dbReference type="EMBL" id="PSJ79505.1"/>
    </source>
</evidence>
<evidence type="ECO:0000259" key="2">
    <source>
        <dbReference type="Pfam" id="PF13827"/>
    </source>
</evidence>
<dbReference type="OrthoDB" id="8613649at2"/>
<comment type="caution">
    <text evidence="3">The sequence shown here is derived from an EMBL/GenBank/DDBJ whole genome shotgun (WGS) entry which is preliminary data.</text>
</comment>
<evidence type="ECO:0000256" key="1">
    <source>
        <dbReference type="SAM" id="SignalP"/>
    </source>
</evidence>
<dbReference type="InterPro" id="IPR025240">
    <property type="entry name" value="DUF4189"/>
</dbReference>